<organism evidence="1 2">
    <name type="scientific">Hibiscus sabdariffa</name>
    <name type="common">roselle</name>
    <dbReference type="NCBI Taxonomy" id="183260"/>
    <lineage>
        <taxon>Eukaryota</taxon>
        <taxon>Viridiplantae</taxon>
        <taxon>Streptophyta</taxon>
        <taxon>Embryophyta</taxon>
        <taxon>Tracheophyta</taxon>
        <taxon>Spermatophyta</taxon>
        <taxon>Magnoliopsida</taxon>
        <taxon>eudicotyledons</taxon>
        <taxon>Gunneridae</taxon>
        <taxon>Pentapetalae</taxon>
        <taxon>rosids</taxon>
        <taxon>malvids</taxon>
        <taxon>Malvales</taxon>
        <taxon>Malvaceae</taxon>
        <taxon>Malvoideae</taxon>
        <taxon>Hibiscus</taxon>
    </lineage>
</organism>
<sequence length="66" mass="6945">MLSPTADDGDTSLLAACCIGGSESGRETCEEAIVFGPFTSFEGPFTGHRYDPVTAEVNSQLVFAKI</sequence>
<evidence type="ECO:0000313" key="1">
    <source>
        <dbReference type="EMBL" id="KAK8504604.1"/>
    </source>
</evidence>
<keyword evidence="2" id="KW-1185">Reference proteome</keyword>
<protein>
    <submittedName>
        <fullName evidence="1">Uncharacterized protein</fullName>
    </submittedName>
</protein>
<comment type="caution">
    <text evidence="1">The sequence shown here is derived from an EMBL/GenBank/DDBJ whole genome shotgun (WGS) entry which is preliminary data.</text>
</comment>
<dbReference type="Proteomes" id="UP001472677">
    <property type="component" value="Unassembled WGS sequence"/>
</dbReference>
<dbReference type="EMBL" id="JBBPBM010000139">
    <property type="protein sequence ID" value="KAK8504604.1"/>
    <property type="molecule type" value="Genomic_DNA"/>
</dbReference>
<proteinExistence type="predicted"/>
<evidence type="ECO:0000313" key="2">
    <source>
        <dbReference type="Proteomes" id="UP001472677"/>
    </source>
</evidence>
<gene>
    <name evidence="1" type="ORF">V6N12_017144</name>
</gene>
<accession>A0ABR2BBU8</accession>
<reference evidence="1 2" key="1">
    <citation type="journal article" date="2024" name="G3 (Bethesda)">
        <title>Genome assembly of Hibiscus sabdariffa L. provides insights into metabolisms of medicinal natural products.</title>
        <authorList>
            <person name="Kim T."/>
        </authorList>
    </citation>
    <scope>NUCLEOTIDE SEQUENCE [LARGE SCALE GENOMIC DNA]</scope>
    <source>
        <strain evidence="1">TK-2024</strain>
        <tissue evidence="1">Old leaves</tissue>
    </source>
</reference>
<name>A0ABR2BBU8_9ROSI</name>